<feature type="domain" description="Ferritin-like diiron" evidence="7">
    <location>
        <begin position="24"/>
        <end position="170"/>
    </location>
</feature>
<accession>A0AB73T586</accession>
<dbReference type="PANTHER" id="PTHR43865:SF1">
    <property type="entry name" value="RUBRERYTHRIN-RELATED"/>
    <property type="match status" value="1"/>
</dbReference>
<dbReference type="Pfam" id="PF21349">
    <property type="entry name" value="RUBY_RBDX"/>
    <property type="match status" value="1"/>
</dbReference>
<reference evidence="8 9" key="1">
    <citation type="submission" date="2018-05" db="EMBL/GenBank/DDBJ databases">
        <authorList>
            <person name="Goeker M."/>
            <person name="Huntemann M."/>
            <person name="Clum A."/>
            <person name="Pillay M."/>
            <person name="Palaniappan K."/>
            <person name="Varghese N."/>
            <person name="Mikhailova N."/>
            <person name="Stamatis D."/>
            <person name="Reddy T."/>
            <person name="Daum C."/>
            <person name="Shapiro N."/>
            <person name="Ivanova N."/>
            <person name="Kyrpides N."/>
            <person name="Woyke T."/>
        </authorList>
    </citation>
    <scope>NUCLEOTIDE SEQUENCE [LARGE SCALE GENOMIC DNA]</scope>
    <source>
        <strain evidence="8 9">DSM 26524</strain>
    </source>
</reference>
<dbReference type="InterPro" id="IPR009078">
    <property type="entry name" value="Ferritin-like_SF"/>
</dbReference>
<evidence type="ECO:0000256" key="3">
    <source>
        <dbReference type="ARBA" id="ARBA00022723"/>
    </source>
</evidence>
<gene>
    <name evidence="8" type="ORF">C7383_105313</name>
</gene>
<dbReference type="AlphaFoldDB" id="A0AB73T586"/>
<dbReference type="InterPro" id="IPR003251">
    <property type="entry name" value="Rr_diiron-bd_dom"/>
</dbReference>
<proteinExistence type="predicted"/>
<evidence type="ECO:0000313" key="9">
    <source>
        <dbReference type="Proteomes" id="UP000245412"/>
    </source>
</evidence>
<dbReference type="CDD" id="cd00729">
    <property type="entry name" value="rubredoxin_SM"/>
    <property type="match status" value="1"/>
</dbReference>
<dbReference type="GO" id="GO:0016491">
    <property type="term" value="F:oxidoreductase activity"/>
    <property type="evidence" value="ECO:0007669"/>
    <property type="project" value="InterPro"/>
</dbReference>
<dbReference type="CDD" id="cd01041">
    <property type="entry name" value="Rubrerythrin"/>
    <property type="match status" value="1"/>
</dbReference>
<evidence type="ECO:0000256" key="5">
    <source>
        <dbReference type="ARBA" id="ARBA00023004"/>
    </source>
</evidence>
<dbReference type="Gene3D" id="1.20.1260.10">
    <property type="match status" value="1"/>
</dbReference>
<dbReference type="SUPFAM" id="SSF57802">
    <property type="entry name" value="Rubredoxin-like"/>
    <property type="match status" value="1"/>
</dbReference>
<dbReference type="GO" id="GO:0005506">
    <property type="term" value="F:iron ion binding"/>
    <property type="evidence" value="ECO:0007669"/>
    <property type="project" value="InterPro"/>
</dbReference>
<dbReference type="SUPFAM" id="SSF47240">
    <property type="entry name" value="Ferritin-like"/>
    <property type="match status" value="1"/>
</dbReference>
<evidence type="ECO:0000259" key="7">
    <source>
        <dbReference type="PROSITE" id="PS50905"/>
    </source>
</evidence>
<keyword evidence="4" id="KW-0249">Electron transport</keyword>
<evidence type="ECO:0000256" key="2">
    <source>
        <dbReference type="ARBA" id="ARBA00022448"/>
    </source>
</evidence>
<dbReference type="Pfam" id="PF02915">
    <property type="entry name" value="Rubrerythrin"/>
    <property type="match status" value="1"/>
</dbReference>
<feature type="domain" description="Rubredoxin-like" evidence="6">
    <location>
        <begin position="177"/>
        <end position="211"/>
    </location>
</feature>
<keyword evidence="3" id="KW-0479">Metal-binding</keyword>
<comment type="caution">
    <text evidence="8">The sequence shown here is derived from an EMBL/GenBank/DDBJ whole genome shotgun (WGS) entry which is preliminary data.</text>
</comment>
<evidence type="ECO:0000256" key="4">
    <source>
        <dbReference type="ARBA" id="ARBA00022982"/>
    </source>
</evidence>
<keyword evidence="9" id="KW-1185">Reference proteome</keyword>
<dbReference type="PANTHER" id="PTHR43865">
    <property type="entry name" value="RUBRERYTHRIN-RELATED"/>
    <property type="match status" value="1"/>
</dbReference>
<dbReference type="NCBIfam" id="NF045767">
    <property type="entry name" value="RuberyRbr"/>
    <property type="match status" value="1"/>
</dbReference>
<evidence type="ECO:0000259" key="6">
    <source>
        <dbReference type="PROSITE" id="PS50903"/>
    </source>
</evidence>
<dbReference type="EMBL" id="QGGY01000005">
    <property type="protein sequence ID" value="PWJ76275.1"/>
    <property type="molecule type" value="Genomic_DNA"/>
</dbReference>
<keyword evidence="5" id="KW-0408">Iron</keyword>
<evidence type="ECO:0000256" key="1">
    <source>
        <dbReference type="ARBA" id="ARBA00001965"/>
    </source>
</evidence>
<dbReference type="InterPro" id="IPR012347">
    <property type="entry name" value="Ferritin-like"/>
</dbReference>
<dbReference type="PROSITE" id="PS50903">
    <property type="entry name" value="RUBREDOXIN_LIKE"/>
    <property type="match status" value="1"/>
</dbReference>
<sequence length="218" mass="25103">MAVWGNNKACIKFRAGKEDIMTVDFKTSQTKDNLMRAFAGESQARNRYTFAASQAKKEKLQVIEAVFRFTADQERQHARVFYSYLKELAGQTITVDGGYPVDIYPDVKDLLRAAQHNEYEEHDDVYKKFGEVAKEEGFHKVAGAFHMIAEIEKTHGDRFKKFADYMDENKLFVSDVEEGWMCLECGFIYQGKEAPEKCPVCSHDQGYFIRLSLAPYQD</sequence>
<dbReference type="InterPro" id="IPR024934">
    <property type="entry name" value="Rubredoxin-like_dom"/>
</dbReference>
<organism evidence="8 9">
    <name type="scientific">Murimonas intestini</name>
    <dbReference type="NCBI Taxonomy" id="1337051"/>
    <lineage>
        <taxon>Bacteria</taxon>
        <taxon>Bacillati</taxon>
        <taxon>Bacillota</taxon>
        <taxon>Clostridia</taxon>
        <taxon>Lachnospirales</taxon>
        <taxon>Lachnospiraceae</taxon>
        <taxon>Murimonas</taxon>
    </lineage>
</organism>
<dbReference type="Gene3D" id="2.20.28.10">
    <property type="match status" value="1"/>
</dbReference>
<keyword evidence="2" id="KW-0813">Transport</keyword>
<dbReference type="Proteomes" id="UP000245412">
    <property type="component" value="Unassembled WGS sequence"/>
</dbReference>
<dbReference type="InterPro" id="IPR009040">
    <property type="entry name" value="Ferritin-like_diiron"/>
</dbReference>
<protein>
    <submittedName>
        <fullName evidence="8">Rubrerythrin</fullName>
    </submittedName>
</protein>
<name>A0AB73T586_9FIRM</name>
<evidence type="ECO:0000313" key="8">
    <source>
        <dbReference type="EMBL" id="PWJ76275.1"/>
    </source>
</evidence>
<comment type="cofactor">
    <cofactor evidence="1">
        <name>Fe(3+)</name>
        <dbReference type="ChEBI" id="CHEBI:29034"/>
    </cofactor>
</comment>
<dbReference type="InterPro" id="IPR052364">
    <property type="entry name" value="Rubrerythrin"/>
</dbReference>
<dbReference type="PROSITE" id="PS50905">
    <property type="entry name" value="FERRITIN_LIKE"/>
    <property type="match status" value="1"/>
</dbReference>
<dbReference type="InterPro" id="IPR048574">
    <property type="entry name" value="RUBY_RBDX"/>
</dbReference>